<dbReference type="Proteomes" id="UP001293593">
    <property type="component" value="Unassembled WGS sequence"/>
</dbReference>
<comment type="caution">
    <text evidence="4">The sequence shown here is derived from an EMBL/GenBank/DDBJ whole genome shotgun (WGS) entry which is preliminary data.</text>
</comment>
<dbReference type="InterPro" id="IPR056682">
    <property type="entry name" value="DUF7780"/>
</dbReference>
<accession>A0AAE1N348</accession>
<feature type="region of interest" description="Disordered" evidence="1">
    <location>
        <begin position="105"/>
        <end position="141"/>
    </location>
</feature>
<dbReference type="PANTHER" id="PTHR34960">
    <property type="entry name" value="EMB|CAB68146.1-RELATED"/>
    <property type="match status" value="1"/>
</dbReference>
<evidence type="ECO:0000313" key="5">
    <source>
        <dbReference type="Proteomes" id="UP001293593"/>
    </source>
</evidence>
<protein>
    <recommendedName>
        <fullName evidence="3">DUF7780 domain-containing protein</fullName>
    </recommendedName>
</protein>
<evidence type="ECO:0000259" key="3">
    <source>
        <dbReference type="Pfam" id="PF25002"/>
    </source>
</evidence>
<organism evidence="4 5">
    <name type="scientific">Acacia crassicarpa</name>
    <name type="common">northern wattle</name>
    <dbReference type="NCBI Taxonomy" id="499986"/>
    <lineage>
        <taxon>Eukaryota</taxon>
        <taxon>Viridiplantae</taxon>
        <taxon>Streptophyta</taxon>
        <taxon>Embryophyta</taxon>
        <taxon>Tracheophyta</taxon>
        <taxon>Spermatophyta</taxon>
        <taxon>Magnoliopsida</taxon>
        <taxon>eudicotyledons</taxon>
        <taxon>Gunneridae</taxon>
        <taxon>Pentapetalae</taxon>
        <taxon>rosids</taxon>
        <taxon>fabids</taxon>
        <taxon>Fabales</taxon>
        <taxon>Fabaceae</taxon>
        <taxon>Caesalpinioideae</taxon>
        <taxon>mimosoid clade</taxon>
        <taxon>Acacieae</taxon>
        <taxon>Acacia</taxon>
    </lineage>
</organism>
<feature type="region of interest" description="Disordered" evidence="1">
    <location>
        <begin position="47"/>
        <end position="66"/>
    </location>
</feature>
<feature type="compositionally biased region" description="Polar residues" evidence="1">
    <location>
        <begin position="105"/>
        <end position="114"/>
    </location>
</feature>
<name>A0AAE1N348_9FABA</name>
<dbReference type="EMBL" id="JAWXYG010000002">
    <property type="protein sequence ID" value="KAK4281891.1"/>
    <property type="molecule type" value="Genomic_DNA"/>
</dbReference>
<keyword evidence="2" id="KW-1133">Transmembrane helix</keyword>
<proteinExistence type="predicted"/>
<feature type="domain" description="DUF7780" evidence="3">
    <location>
        <begin position="167"/>
        <end position="472"/>
    </location>
</feature>
<keyword evidence="5" id="KW-1185">Reference proteome</keyword>
<sequence>MGLSAKAKAKSGDYASTADTNRNMGLLVVFFPEDDPAIADKTKLFSSPSVASSSSSSSPSRFPGSSFRKRNSSFLLSKAQFTISICALFIFTTLLLFTLSTFEPSNPSPRNTLLHSPPRRFLSQKPPTTRNAPNNPTSKSKIHSWLPQIWKPKPYEASKIDFSFPSTALQRMGTLYRRGTRAMSDLVVAHVVEDTTDDELRLFLRVLHRSGLTDRADVVFIFDSASSSSRFGSIIQEENDLFLSLIDHYTELNLTDASLKKKTKSNFDAARFFRVGKKGNVIGETLWGKKSRINLTNPEAEKGYDEVAQLSYGSVLSFDATELDPENALGGFFDHVPLKLRRWACYPMFLGRVRRNFKHVMLVDAKNLVVTSDPFGRVRNRSSESVFVYHLPDSKHSKKISDRSQSKRPVDSAVIMGGERGIRRLSNAMLIGIVRDATQHKKNTASESAVLSQLVGNDFVLKNINLITSTESIPDATSLGGRNSPAFRSLSDYPIIQRGTSNRELNSIIKKQLCSSDIDSSVYRDC</sequence>
<evidence type="ECO:0000256" key="1">
    <source>
        <dbReference type="SAM" id="MobiDB-lite"/>
    </source>
</evidence>
<keyword evidence="2" id="KW-0812">Transmembrane</keyword>
<keyword evidence="2" id="KW-0472">Membrane</keyword>
<evidence type="ECO:0000256" key="2">
    <source>
        <dbReference type="SAM" id="Phobius"/>
    </source>
</evidence>
<feature type="transmembrane region" description="Helical" evidence="2">
    <location>
        <begin position="79"/>
        <end position="102"/>
    </location>
</feature>
<gene>
    <name evidence="4" type="ORF">QN277_013335</name>
</gene>
<dbReference type="Pfam" id="PF25002">
    <property type="entry name" value="DUF7780"/>
    <property type="match status" value="1"/>
</dbReference>
<evidence type="ECO:0000313" key="4">
    <source>
        <dbReference type="EMBL" id="KAK4281891.1"/>
    </source>
</evidence>
<reference evidence="4" key="1">
    <citation type="submission" date="2023-10" db="EMBL/GenBank/DDBJ databases">
        <title>Chromosome-level genome of the transformable northern wattle, Acacia crassicarpa.</title>
        <authorList>
            <person name="Massaro I."/>
            <person name="Sinha N.R."/>
            <person name="Poethig S."/>
            <person name="Leichty A.R."/>
        </authorList>
    </citation>
    <scope>NUCLEOTIDE SEQUENCE</scope>
    <source>
        <strain evidence="4">Acra3RX</strain>
        <tissue evidence="4">Leaf</tissue>
    </source>
</reference>
<feature type="compositionally biased region" description="Low complexity" evidence="1">
    <location>
        <begin position="126"/>
        <end position="137"/>
    </location>
</feature>
<dbReference type="AlphaFoldDB" id="A0AAE1N348"/>
<dbReference type="PANTHER" id="PTHR34960:SF1">
    <property type="entry name" value="EMB|CAB68146.1-RELATED"/>
    <property type="match status" value="1"/>
</dbReference>